<dbReference type="Gene3D" id="3.40.1410.10">
    <property type="entry name" value="Chorismate lyase-like"/>
    <property type="match status" value="1"/>
</dbReference>
<sequence>MTEAVIPKQARYRRLAEMLVRQIESDELAPGTALPAERALAEMHGVSRVTARRAIEELRQRGLVEQRRGAGTFVARRFSQPLSVLTSFSEDLAARGMTGNSRVISSSVGRASPEEVIALGLGPSSPVTRIKRLRSADGQPLAVEATTVVADALATPELVSDSLYETMDRRGMRPVRAVQRLTAVAIDPAMAKLLEVTPGAPGLLITRIGYCRERAVEFTRSTFRGDRWDFVTELS</sequence>
<dbReference type="CDD" id="cd07377">
    <property type="entry name" value="WHTH_GntR"/>
    <property type="match status" value="1"/>
</dbReference>
<dbReference type="InterPro" id="IPR036388">
    <property type="entry name" value="WH-like_DNA-bd_sf"/>
</dbReference>
<evidence type="ECO:0000256" key="2">
    <source>
        <dbReference type="ARBA" id="ARBA00023125"/>
    </source>
</evidence>
<dbReference type="Pfam" id="PF07702">
    <property type="entry name" value="UTRA"/>
    <property type="match status" value="1"/>
</dbReference>
<evidence type="ECO:0000256" key="1">
    <source>
        <dbReference type="ARBA" id="ARBA00023015"/>
    </source>
</evidence>
<dbReference type="Pfam" id="PF00392">
    <property type="entry name" value="GntR"/>
    <property type="match status" value="1"/>
</dbReference>
<dbReference type="AlphaFoldDB" id="A0A3L9Y1Y5"/>
<dbReference type="EMBL" id="RCNT01000007">
    <property type="protein sequence ID" value="RMA41435.1"/>
    <property type="molecule type" value="Genomic_DNA"/>
</dbReference>
<dbReference type="InterPro" id="IPR050679">
    <property type="entry name" value="Bact_HTH_transcr_reg"/>
</dbReference>
<dbReference type="GO" id="GO:0045892">
    <property type="term" value="P:negative regulation of DNA-templated transcription"/>
    <property type="evidence" value="ECO:0007669"/>
    <property type="project" value="TreeGrafter"/>
</dbReference>
<keyword evidence="6" id="KW-1185">Reference proteome</keyword>
<dbReference type="GO" id="GO:0003700">
    <property type="term" value="F:DNA-binding transcription factor activity"/>
    <property type="evidence" value="ECO:0007669"/>
    <property type="project" value="InterPro"/>
</dbReference>
<keyword evidence="3" id="KW-0804">Transcription</keyword>
<dbReference type="Gene3D" id="1.10.10.10">
    <property type="entry name" value="Winged helix-like DNA-binding domain superfamily/Winged helix DNA-binding domain"/>
    <property type="match status" value="1"/>
</dbReference>
<dbReference type="GO" id="GO:0003677">
    <property type="term" value="F:DNA binding"/>
    <property type="evidence" value="ECO:0007669"/>
    <property type="project" value="UniProtKB-KW"/>
</dbReference>
<gene>
    <name evidence="5" type="ORF">D9R08_14030</name>
</gene>
<dbReference type="PRINTS" id="PR00035">
    <property type="entry name" value="HTHGNTR"/>
</dbReference>
<evidence type="ECO:0000313" key="5">
    <source>
        <dbReference type="EMBL" id="RMA41435.1"/>
    </source>
</evidence>
<proteinExistence type="predicted"/>
<evidence type="ECO:0000259" key="4">
    <source>
        <dbReference type="PROSITE" id="PS50949"/>
    </source>
</evidence>
<accession>A0A3L9Y1Y5</accession>
<dbReference type="PANTHER" id="PTHR44846">
    <property type="entry name" value="MANNOSYL-D-GLYCERATE TRANSPORT/METABOLISM SYSTEM REPRESSOR MNGR-RELATED"/>
    <property type="match status" value="1"/>
</dbReference>
<dbReference type="InterPro" id="IPR028978">
    <property type="entry name" value="Chorismate_lyase_/UTRA_dom_sf"/>
</dbReference>
<dbReference type="OrthoDB" id="7173258at2"/>
<dbReference type="RefSeq" id="WP_121898694.1">
    <property type="nucleotide sequence ID" value="NZ_RCNT01000007.1"/>
</dbReference>
<organism evidence="5 6">
    <name type="scientific">Rhodophyticola porphyridii</name>
    <dbReference type="NCBI Taxonomy" id="1852017"/>
    <lineage>
        <taxon>Bacteria</taxon>
        <taxon>Pseudomonadati</taxon>
        <taxon>Pseudomonadota</taxon>
        <taxon>Alphaproteobacteria</taxon>
        <taxon>Rhodobacterales</taxon>
        <taxon>Roseobacteraceae</taxon>
        <taxon>Rhodophyticola</taxon>
    </lineage>
</organism>
<comment type="caution">
    <text evidence="5">The sequence shown here is derived from an EMBL/GenBank/DDBJ whole genome shotgun (WGS) entry which is preliminary data.</text>
</comment>
<dbReference type="InterPro" id="IPR011663">
    <property type="entry name" value="UTRA"/>
</dbReference>
<dbReference type="SMART" id="SM00345">
    <property type="entry name" value="HTH_GNTR"/>
    <property type="match status" value="1"/>
</dbReference>
<protein>
    <submittedName>
        <fullName evidence="5">GntR family transcriptional regulator</fullName>
    </submittedName>
</protein>
<name>A0A3L9Y1Y5_9RHOB</name>
<dbReference type="SUPFAM" id="SSF64288">
    <property type="entry name" value="Chorismate lyase-like"/>
    <property type="match status" value="1"/>
</dbReference>
<evidence type="ECO:0000256" key="3">
    <source>
        <dbReference type="ARBA" id="ARBA00023163"/>
    </source>
</evidence>
<dbReference type="SUPFAM" id="SSF46785">
    <property type="entry name" value="Winged helix' DNA-binding domain"/>
    <property type="match status" value="1"/>
</dbReference>
<dbReference type="PROSITE" id="PS50949">
    <property type="entry name" value="HTH_GNTR"/>
    <property type="match status" value="1"/>
</dbReference>
<dbReference type="SMART" id="SM00866">
    <property type="entry name" value="UTRA"/>
    <property type="match status" value="1"/>
</dbReference>
<dbReference type="PANTHER" id="PTHR44846:SF1">
    <property type="entry name" value="MANNOSYL-D-GLYCERATE TRANSPORT_METABOLISM SYSTEM REPRESSOR MNGR-RELATED"/>
    <property type="match status" value="1"/>
</dbReference>
<keyword evidence="1" id="KW-0805">Transcription regulation</keyword>
<feature type="domain" description="HTH gntR-type" evidence="4">
    <location>
        <begin position="9"/>
        <end position="77"/>
    </location>
</feature>
<keyword evidence="2" id="KW-0238">DNA-binding</keyword>
<reference evidence="5 6" key="1">
    <citation type="submission" date="2018-10" db="EMBL/GenBank/DDBJ databases">
        <authorList>
            <person name="Jung H.S."/>
            <person name="Jeon C.O."/>
        </authorList>
    </citation>
    <scope>NUCLEOTIDE SEQUENCE [LARGE SCALE GENOMIC DNA]</scope>
    <source>
        <strain evidence="5 6">MA-7-27</strain>
    </source>
</reference>
<dbReference type="InterPro" id="IPR000524">
    <property type="entry name" value="Tscrpt_reg_HTH_GntR"/>
</dbReference>
<dbReference type="InterPro" id="IPR036390">
    <property type="entry name" value="WH_DNA-bd_sf"/>
</dbReference>
<evidence type="ECO:0000313" key="6">
    <source>
        <dbReference type="Proteomes" id="UP000281343"/>
    </source>
</evidence>
<dbReference type="Proteomes" id="UP000281343">
    <property type="component" value="Unassembled WGS sequence"/>
</dbReference>